<accession>A0A0X3VA61</accession>
<dbReference type="Proteomes" id="UP000053244">
    <property type="component" value="Unassembled WGS sequence"/>
</dbReference>
<dbReference type="Pfam" id="PF13646">
    <property type="entry name" value="HEAT_2"/>
    <property type="match status" value="1"/>
</dbReference>
<reference evidence="1 2" key="1">
    <citation type="submission" date="2015-10" db="EMBL/GenBank/DDBJ databases">
        <authorList>
            <person name="Gilbert D.G."/>
        </authorList>
    </citation>
    <scope>NUCLEOTIDE SEQUENCE [LARGE SCALE GENOMIC DNA]</scope>
    <source>
        <strain evidence="1 2">NRRL B-16712</strain>
    </source>
</reference>
<dbReference type="SUPFAM" id="SSF48371">
    <property type="entry name" value="ARM repeat"/>
    <property type="match status" value="1"/>
</dbReference>
<evidence type="ECO:0000313" key="2">
    <source>
        <dbReference type="Proteomes" id="UP000053244"/>
    </source>
</evidence>
<dbReference type="InterPro" id="IPR011989">
    <property type="entry name" value="ARM-like"/>
</dbReference>
<dbReference type="EMBL" id="LLZH01000013">
    <property type="protein sequence ID" value="KUL41578.1"/>
    <property type="molecule type" value="Genomic_DNA"/>
</dbReference>
<proteinExistence type="predicted"/>
<gene>
    <name evidence="1" type="ORF">ADL15_04860</name>
</gene>
<organism evidence="1 2">
    <name type="scientific">Actinoplanes awajinensis subsp. mycoplanecinus</name>
    <dbReference type="NCBI Taxonomy" id="135947"/>
    <lineage>
        <taxon>Bacteria</taxon>
        <taxon>Bacillati</taxon>
        <taxon>Actinomycetota</taxon>
        <taxon>Actinomycetes</taxon>
        <taxon>Micromonosporales</taxon>
        <taxon>Micromonosporaceae</taxon>
        <taxon>Actinoplanes</taxon>
    </lineage>
</organism>
<evidence type="ECO:0008006" key="3">
    <source>
        <dbReference type="Google" id="ProtNLM"/>
    </source>
</evidence>
<dbReference type="AlphaFoldDB" id="A0A0X3VA61"/>
<protein>
    <recommendedName>
        <fullName evidence="3">PBS lyase</fullName>
    </recommendedName>
</protein>
<dbReference type="InterPro" id="IPR016024">
    <property type="entry name" value="ARM-type_fold"/>
</dbReference>
<name>A0A0X3VA61_9ACTN</name>
<dbReference type="Gene3D" id="1.25.10.10">
    <property type="entry name" value="Leucine-rich Repeat Variant"/>
    <property type="match status" value="1"/>
</dbReference>
<sequence length="260" mass="28052">MHERPIRVVFDRVAPLLSDGDAGWRFLAARILGQLGPQTDGRRPFSAETVPMLRERLGRETDAYVLGAIVSALAAHHAGEALDEVLGMADHPAVGVRFAVAAGLPGLVTLTQVEPAAAAALIRLCHDEDADIRFYAVYAATKEIAGLDLERIADLAAQLVTDPDQQVRTMAIEHLAAIPAVRGLLNAWDFRGVFDPEDNTRSYDCLIRPMIVGLDCGADAAYLRELLDDELRRHFGVPAGTVDTEGVAGQLIAWRAEAGE</sequence>
<evidence type="ECO:0000313" key="1">
    <source>
        <dbReference type="EMBL" id="KUL41578.1"/>
    </source>
</evidence>
<comment type="caution">
    <text evidence="1">The sequence shown here is derived from an EMBL/GenBank/DDBJ whole genome shotgun (WGS) entry which is preliminary data.</text>
</comment>
<keyword evidence="2" id="KW-1185">Reference proteome</keyword>